<dbReference type="InterPro" id="IPR036291">
    <property type="entry name" value="NAD(P)-bd_dom_sf"/>
</dbReference>
<dbReference type="PANTHER" id="PTHR43618:SF2">
    <property type="entry name" value="CHAIN DEHYDROGENASE, PUTATIVE (AFU_ORTHOLOGUE AFUA_6G06930)-RELATED"/>
    <property type="match status" value="1"/>
</dbReference>
<dbReference type="Gene3D" id="3.40.50.720">
    <property type="entry name" value="NAD(P)-binding Rossmann-like Domain"/>
    <property type="match status" value="1"/>
</dbReference>
<accession>W6MWA7</accession>
<organism evidence="4 5">
    <name type="scientific">Kuraishia capsulata CBS 1993</name>
    <dbReference type="NCBI Taxonomy" id="1382522"/>
    <lineage>
        <taxon>Eukaryota</taxon>
        <taxon>Fungi</taxon>
        <taxon>Dikarya</taxon>
        <taxon>Ascomycota</taxon>
        <taxon>Saccharomycotina</taxon>
        <taxon>Pichiomycetes</taxon>
        <taxon>Pichiales</taxon>
        <taxon>Pichiaceae</taxon>
        <taxon>Kuraishia</taxon>
    </lineage>
</organism>
<dbReference type="RefSeq" id="XP_022459111.1">
    <property type="nucleotide sequence ID" value="XM_022603402.1"/>
</dbReference>
<dbReference type="HOGENOM" id="CLU_010194_1_3_1"/>
<dbReference type="InterPro" id="IPR020904">
    <property type="entry name" value="Sc_DH/Rdtase_CS"/>
</dbReference>
<dbReference type="CDD" id="cd05233">
    <property type="entry name" value="SDR_c"/>
    <property type="match status" value="1"/>
</dbReference>
<evidence type="ECO:0000313" key="4">
    <source>
        <dbReference type="EMBL" id="CDK27115.1"/>
    </source>
</evidence>
<dbReference type="Pfam" id="PF13561">
    <property type="entry name" value="adh_short_C2"/>
    <property type="match status" value="1"/>
</dbReference>
<dbReference type="PANTHER" id="PTHR43618">
    <property type="entry name" value="7-ALPHA-HYDROXYSTEROID DEHYDROGENASE"/>
    <property type="match status" value="1"/>
</dbReference>
<dbReference type="GO" id="GO:0016491">
    <property type="term" value="F:oxidoreductase activity"/>
    <property type="evidence" value="ECO:0007669"/>
    <property type="project" value="UniProtKB-KW"/>
</dbReference>
<reference evidence="4" key="2">
    <citation type="submission" date="2014-02" db="EMBL/GenBank/DDBJ databases">
        <title>Complete DNA sequence of /Kuraishia capsulata/ illustrates novel genomic features among budding yeasts (/Saccharomycotina/).</title>
        <authorList>
            <person name="Morales L."/>
            <person name="Noel B."/>
            <person name="Porcel B."/>
            <person name="Marcet-Houben M."/>
            <person name="Hullo M-F."/>
            <person name="Sacerdot C."/>
            <person name="Tekaia F."/>
            <person name="Leh-Louis V."/>
            <person name="Despons L."/>
            <person name="Khanna V."/>
            <person name="Aury J-M."/>
            <person name="Barbe V."/>
            <person name="Couloux A."/>
            <person name="Labadie K."/>
            <person name="Pelletier E."/>
            <person name="Souciet J-L."/>
            <person name="Boekhout T."/>
            <person name="Gabaldon T."/>
            <person name="Wincker P."/>
            <person name="Dujon B."/>
        </authorList>
    </citation>
    <scope>NUCLEOTIDE SEQUENCE</scope>
    <source>
        <strain evidence="4">CBS 1993</strain>
    </source>
</reference>
<dbReference type="STRING" id="1382522.W6MWA7"/>
<keyword evidence="5" id="KW-1185">Reference proteome</keyword>
<dbReference type="InterPro" id="IPR052178">
    <property type="entry name" value="Sec_Metab_Biosynth_SDR"/>
</dbReference>
<dbReference type="OrthoDB" id="47007at2759"/>
<dbReference type="SUPFAM" id="SSF51735">
    <property type="entry name" value="NAD(P)-binding Rossmann-fold domains"/>
    <property type="match status" value="1"/>
</dbReference>
<keyword evidence="3" id="KW-0560">Oxidoreductase</keyword>
<dbReference type="PRINTS" id="PR00081">
    <property type="entry name" value="GDHRDH"/>
</dbReference>
<evidence type="ECO:0000256" key="3">
    <source>
        <dbReference type="ARBA" id="ARBA00023002"/>
    </source>
</evidence>
<reference evidence="4" key="1">
    <citation type="submission" date="2013-12" db="EMBL/GenBank/DDBJ databases">
        <authorList>
            <person name="Genoscope - CEA"/>
        </authorList>
    </citation>
    <scope>NUCLEOTIDE SEQUENCE</scope>
    <source>
        <strain evidence="4">CBS 1993</strain>
    </source>
</reference>
<comment type="similarity">
    <text evidence="1">Belongs to the short-chain dehydrogenases/reductases (SDR) family.</text>
</comment>
<sequence length="251" mass="26959">MPIDLKGKVALITGGSAGLGAEVAVQLAQEGVDLAINYANSRERAENLQKKIETEYDVKVVLIQASIFEAGAAELLVAKTIESFGRLDIVVSNAGWTKVVPYEDLDALDEELWDGCFNANVKSHFYLYKAAKKHLEANEDGGCFLVSASVAGRIVYGSSIPYAVSKSALIHLVKFLAKTQGTKIRVHAICPGLLLTEWGQKFGPERIKTATDQTPIKKLPELDECASHYIHLAKLSSSTGTVVAIDGGVSV</sequence>
<dbReference type="Proteomes" id="UP000019384">
    <property type="component" value="Unassembled WGS sequence"/>
</dbReference>
<dbReference type="AlphaFoldDB" id="W6MWA7"/>
<protein>
    <recommendedName>
        <fullName evidence="6">Granaticin polyketide synthase ketoacyl reductase 2</fullName>
    </recommendedName>
</protein>
<name>W6MWA7_9ASCO</name>
<dbReference type="PRINTS" id="PR00080">
    <property type="entry name" value="SDRFAMILY"/>
</dbReference>
<keyword evidence="2" id="KW-0521">NADP</keyword>
<dbReference type="PROSITE" id="PS00061">
    <property type="entry name" value="ADH_SHORT"/>
    <property type="match status" value="1"/>
</dbReference>
<dbReference type="GeneID" id="34520499"/>
<evidence type="ECO:0008006" key="6">
    <source>
        <dbReference type="Google" id="ProtNLM"/>
    </source>
</evidence>
<evidence type="ECO:0000256" key="2">
    <source>
        <dbReference type="ARBA" id="ARBA00022857"/>
    </source>
</evidence>
<proteinExistence type="inferred from homology"/>
<gene>
    <name evidence="4" type="ORF">KUCA_T00003092001</name>
</gene>
<evidence type="ECO:0000313" key="5">
    <source>
        <dbReference type="Proteomes" id="UP000019384"/>
    </source>
</evidence>
<dbReference type="InterPro" id="IPR002347">
    <property type="entry name" value="SDR_fam"/>
</dbReference>
<evidence type="ECO:0000256" key="1">
    <source>
        <dbReference type="ARBA" id="ARBA00006484"/>
    </source>
</evidence>
<dbReference type="EMBL" id="HG793127">
    <property type="protein sequence ID" value="CDK27115.1"/>
    <property type="molecule type" value="Genomic_DNA"/>
</dbReference>